<evidence type="ECO:0000256" key="1">
    <source>
        <dbReference type="SAM" id="Coils"/>
    </source>
</evidence>
<dbReference type="AlphaFoldDB" id="C5MDY4"/>
<dbReference type="HOGENOM" id="CLU_705962_0_0_1"/>
<dbReference type="KEGG" id="ctp:CTRG_03886"/>
<evidence type="ECO:0000313" key="4">
    <source>
        <dbReference type="Proteomes" id="UP000002037"/>
    </source>
</evidence>
<protein>
    <submittedName>
        <fullName evidence="3">Uncharacterized protein</fullName>
    </submittedName>
</protein>
<dbReference type="VEuPathDB" id="FungiDB:CTRG_03886"/>
<gene>
    <name evidence="3" type="ORF">CTRG_03886</name>
</gene>
<feature type="region of interest" description="Disordered" evidence="2">
    <location>
        <begin position="1"/>
        <end position="95"/>
    </location>
</feature>
<proteinExistence type="predicted"/>
<feature type="region of interest" description="Disordered" evidence="2">
    <location>
        <begin position="172"/>
        <end position="191"/>
    </location>
</feature>
<accession>C5MDY4</accession>
<sequence>MLFKKRKSNQSGPATPSPPKMKKSRSARDLFHKLSKTPKLTPPSSSSTAAAAIHDPIPLTPKQQTVEEVLLTNIINGRTPRPAPPPPTRSALPYSINDFRQSFSPRSSRNMRPRILDFEIDSLATSTPRGSNFLRRDGVSEYTTDSIFDFAYKSENFHDAGDFIDDKAKDDVLQEEEEEEVDDVEEEEEDDDFMDLDDYKAASDSYSITDTNIQIFKKYNHERKSQQLQETNTDTSLIDNLLNDYEFDQTVEEVKQVKQVKENKDNLDQAGLESNDEYIKNLEMILIQEKQNYKIKQQQREIKHLQTLLDFQNDLNQHLLKRLNIKDNHSHHHHHHHSRDQRLLPPFHVMRRSNSQKEDQDENISLVSSDSFIMSEQFTSSRSTSIEQLRT</sequence>
<feature type="coiled-coil region" evidence="1">
    <location>
        <begin position="279"/>
        <end position="315"/>
    </location>
</feature>
<dbReference type="EMBL" id="GG692399">
    <property type="protein sequence ID" value="EER32215.1"/>
    <property type="molecule type" value="Genomic_DNA"/>
</dbReference>
<dbReference type="GeneID" id="8297941"/>
<feature type="compositionally biased region" description="Acidic residues" evidence="2">
    <location>
        <begin position="173"/>
        <end position="191"/>
    </location>
</feature>
<keyword evidence="4" id="KW-1185">Reference proteome</keyword>
<dbReference type="Proteomes" id="UP000002037">
    <property type="component" value="Unassembled WGS sequence"/>
</dbReference>
<organism evidence="3 4">
    <name type="scientific">Candida tropicalis (strain ATCC MYA-3404 / T1)</name>
    <name type="common">Yeast</name>
    <dbReference type="NCBI Taxonomy" id="294747"/>
    <lineage>
        <taxon>Eukaryota</taxon>
        <taxon>Fungi</taxon>
        <taxon>Dikarya</taxon>
        <taxon>Ascomycota</taxon>
        <taxon>Saccharomycotina</taxon>
        <taxon>Pichiomycetes</taxon>
        <taxon>Debaryomycetaceae</taxon>
        <taxon>Candida/Lodderomyces clade</taxon>
        <taxon>Candida</taxon>
    </lineage>
</organism>
<dbReference type="OrthoDB" id="4021053at2759"/>
<evidence type="ECO:0000256" key="2">
    <source>
        <dbReference type="SAM" id="MobiDB-lite"/>
    </source>
</evidence>
<keyword evidence="1" id="KW-0175">Coiled coil</keyword>
<feature type="compositionally biased region" description="Low complexity" evidence="2">
    <location>
        <begin position="37"/>
        <end position="52"/>
    </location>
</feature>
<dbReference type="RefSeq" id="XP_002549589.1">
    <property type="nucleotide sequence ID" value="XM_002549543.1"/>
</dbReference>
<name>C5MDY4_CANTT</name>
<evidence type="ECO:0000313" key="3">
    <source>
        <dbReference type="EMBL" id="EER32215.1"/>
    </source>
</evidence>
<reference evidence="3 4" key="1">
    <citation type="journal article" date="2009" name="Nature">
        <title>Evolution of pathogenicity and sexual reproduction in eight Candida genomes.</title>
        <authorList>
            <person name="Butler G."/>
            <person name="Rasmussen M.D."/>
            <person name="Lin M.F."/>
            <person name="Santos M.A."/>
            <person name="Sakthikumar S."/>
            <person name="Munro C.A."/>
            <person name="Rheinbay E."/>
            <person name="Grabherr M."/>
            <person name="Forche A."/>
            <person name="Reedy J.L."/>
            <person name="Agrafioti I."/>
            <person name="Arnaud M.B."/>
            <person name="Bates S."/>
            <person name="Brown A.J."/>
            <person name="Brunke S."/>
            <person name="Costanzo M.C."/>
            <person name="Fitzpatrick D.A."/>
            <person name="de Groot P.W."/>
            <person name="Harris D."/>
            <person name="Hoyer L.L."/>
            <person name="Hube B."/>
            <person name="Klis F.M."/>
            <person name="Kodira C."/>
            <person name="Lennard N."/>
            <person name="Logue M.E."/>
            <person name="Martin R."/>
            <person name="Neiman A.M."/>
            <person name="Nikolaou E."/>
            <person name="Quail M.A."/>
            <person name="Quinn J."/>
            <person name="Santos M.C."/>
            <person name="Schmitzberger F.F."/>
            <person name="Sherlock G."/>
            <person name="Shah P."/>
            <person name="Silverstein K.A."/>
            <person name="Skrzypek M.S."/>
            <person name="Soll D."/>
            <person name="Staggs R."/>
            <person name="Stansfield I."/>
            <person name="Stumpf M.P."/>
            <person name="Sudbery P.E."/>
            <person name="Srikantha T."/>
            <person name="Zeng Q."/>
            <person name="Berman J."/>
            <person name="Berriman M."/>
            <person name="Heitman J."/>
            <person name="Gow N.A."/>
            <person name="Lorenz M.C."/>
            <person name="Birren B.W."/>
            <person name="Kellis M."/>
            <person name="Cuomo C.A."/>
        </authorList>
    </citation>
    <scope>NUCLEOTIDE SEQUENCE [LARGE SCALE GENOMIC DNA]</scope>
    <source>
        <strain evidence="4">ATCC MYA-3404 / T1</strain>
    </source>
</reference>